<evidence type="ECO:0000313" key="6">
    <source>
        <dbReference type="Proteomes" id="UP000051638"/>
    </source>
</evidence>
<dbReference type="InterPro" id="IPR003593">
    <property type="entry name" value="AAA+_ATPase"/>
</dbReference>
<dbReference type="PANTHER" id="PTHR42939">
    <property type="entry name" value="ABC TRANSPORTER ATP-BINDING PROTEIN ALBC-RELATED"/>
    <property type="match status" value="1"/>
</dbReference>
<dbReference type="PROSITE" id="PS50893">
    <property type="entry name" value="ABC_TRANSPORTER_2"/>
    <property type="match status" value="1"/>
</dbReference>
<name>A0A0R2CSX9_9LACO</name>
<dbReference type="Proteomes" id="UP000051638">
    <property type="component" value="Unassembled WGS sequence"/>
</dbReference>
<protein>
    <submittedName>
        <fullName evidence="5">ABC superfamily ATP binding cassette transporter, ABC protein</fullName>
    </submittedName>
</protein>
<dbReference type="RefSeq" id="WP_057874731.1">
    <property type="nucleotide sequence ID" value="NZ_AYYI01000089.1"/>
</dbReference>
<dbReference type="PANTHER" id="PTHR42939:SF3">
    <property type="entry name" value="ABC TRANSPORTER ATP-BINDING COMPONENT"/>
    <property type="match status" value="1"/>
</dbReference>
<dbReference type="GO" id="GO:0005524">
    <property type="term" value="F:ATP binding"/>
    <property type="evidence" value="ECO:0007669"/>
    <property type="project" value="UniProtKB-KW"/>
</dbReference>
<comment type="caution">
    <text evidence="5">The sequence shown here is derived from an EMBL/GenBank/DDBJ whole genome shotgun (WGS) entry which is preliminary data.</text>
</comment>
<dbReference type="SUPFAM" id="SSF52540">
    <property type="entry name" value="P-loop containing nucleoside triphosphate hydrolases"/>
    <property type="match status" value="1"/>
</dbReference>
<dbReference type="InterPro" id="IPR051782">
    <property type="entry name" value="ABC_Transporter_VariousFunc"/>
</dbReference>
<dbReference type="PATRIC" id="fig|1423796.3.peg.312"/>
<dbReference type="EMBL" id="AYYI01000089">
    <property type="protein sequence ID" value="KRM94146.1"/>
    <property type="molecule type" value="Genomic_DNA"/>
</dbReference>
<dbReference type="Pfam" id="PF00005">
    <property type="entry name" value="ABC_tran"/>
    <property type="match status" value="1"/>
</dbReference>
<feature type="domain" description="ABC transporter" evidence="4">
    <location>
        <begin position="3"/>
        <end position="220"/>
    </location>
</feature>
<dbReference type="InterPro" id="IPR027417">
    <property type="entry name" value="P-loop_NTPase"/>
</dbReference>
<keyword evidence="2" id="KW-0547">Nucleotide-binding</keyword>
<evidence type="ECO:0000313" key="5">
    <source>
        <dbReference type="EMBL" id="KRM94146.1"/>
    </source>
</evidence>
<evidence type="ECO:0000256" key="2">
    <source>
        <dbReference type="ARBA" id="ARBA00022741"/>
    </source>
</evidence>
<accession>A0A0R2CSX9</accession>
<organism evidence="5 6">
    <name type="scientific">Loigolactobacillus rennini DSM 20253</name>
    <dbReference type="NCBI Taxonomy" id="1423796"/>
    <lineage>
        <taxon>Bacteria</taxon>
        <taxon>Bacillati</taxon>
        <taxon>Bacillota</taxon>
        <taxon>Bacilli</taxon>
        <taxon>Lactobacillales</taxon>
        <taxon>Lactobacillaceae</taxon>
        <taxon>Loigolactobacillus</taxon>
    </lineage>
</organism>
<evidence type="ECO:0000259" key="4">
    <source>
        <dbReference type="PROSITE" id="PS50893"/>
    </source>
</evidence>
<dbReference type="GO" id="GO:0016887">
    <property type="term" value="F:ATP hydrolysis activity"/>
    <property type="evidence" value="ECO:0007669"/>
    <property type="project" value="InterPro"/>
</dbReference>
<dbReference type="STRING" id="1423796.FC24_GL000301"/>
<reference evidence="5 6" key="1">
    <citation type="journal article" date="2015" name="Genome Announc.">
        <title>Expanding the biotechnology potential of lactobacilli through comparative genomics of 213 strains and associated genera.</title>
        <authorList>
            <person name="Sun Z."/>
            <person name="Harris H.M."/>
            <person name="McCann A."/>
            <person name="Guo C."/>
            <person name="Argimon S."/>
            <person name="Zhang W."/>
            <person name="Yang X."/>
            <person name="Jeffery I.B."/>
            <person name="Cooney J.C."/>
            <person name="Kagawa T.F."/>
            <person name="Liu W."/>
            <person name="Song Y."/>
            <person name="Salvetti E."/>
            <person name="Wrobel A."/>
            <person name="Rasinkangas P."/>
            <person name="Parkhill J."/>
            <person name="Rea M.C."/>
            <person name="O'Sullivan O."/>
            <person name="Ritari J."/>
            <person name="Douillard F.P."/>
            <person name="Paul Ross R."/>
            <person name="Yang R."/>
            <person name="Briner A.E."/>
            <person name="Felis G.E."/>
            <person name="de Vos W.M."/>
            <person name="Barrangou R."/>
            <person name="Klaenhammer T.R."/>
            <person name="Caufield P.W."/>
            <person name="Cui Y."/>
            <person name="Zhang H."/>
            <person name="O'Toole P.W."/>
        </authorList>
    </citation>
    <scope>NUCLEOTIDE SEQUENCE [LARGE SCALE GENOMIC DNA]</scope>
    <source>
        <strain evidence="5 6">DSM 20253</strain>
    </source>
</reference>
<evidence type="ECO:0000256" key="3">
    <source>
        <dbReference type="ARBA" id="ARBA00022840"/>
    </source>
</evidence>
<keyword evidence="3" id="KW-0067">ATP-binding</keyword>
<dbReference type="SMART" id="SM00382">
    <property type="entry name" value="AAA"/>
    <property type="match status" value="1"/>
</dbReference>
<dbReference type="CDD" id="cd03230">
    <property type="entry name" value="ABC_DR_subfamily_A"/>
    <property type="match status" value="1"/>
</dbReference>
<dbReference type="Gene3D" id="3.40.50.300">
    <property type="entry name" value="P-loop containing nucleotide triphosphate hydrolases"/>
    <property type="match status" value="1"/>
</dbReference>
<dbReference type="OrthoDB" id="9804819at2"/>
<evidence type="ECO:0000256" key="1">
    <source>
        <dbReference type="ARBA" id="ARBA00022448"/>
    </source>
</evidence>
<keyword evidence="6" id="KW-1185">Reference proteome</keyword>
<gene>
    <name evidence="5" type="ORF">FC24_GL000301</name>
</gene>
<dbReference type="AlphaFoldDB" id="A0A0R2CSX9"/>
<proteinExistence type="predicted"/>
<dbReference type="InterPro" id="IPR003439">
    <property type="entry name" value="ABC_transporter-like_ATP-bd"/>
</dbReference>
<keyword evidence="1" id="KW-0813">Transport</keyword>
<sequence>MCMTKVSMSQVKKKYDDFILSDINFQAKEKEIIGLIGENGAGKTTLLKSIGGINKIDFGTIKKDFKELGFCFDSIPFPEELNIIQLEHVFQNIGINWDIQAFWSYIRTLHLPIKIPISNFSKGMKMQLNLCISISHHPDLLLLDEITSGLDPLMRRKVLRLIKKYVDQNDRAVIITTHNLSDVVEICTRFDLLDHGKIILEKSVQDFGAENLEKLFEETIKKVKLGE</sequence>